<reference evidence="2 3" key="1">
    <citation type="submission" date="2018-07" db="EMBL/GenBank/DDBJ databases">
        <title>Leeuwenhoekiella genomics.</title>
        <authorList>
            <person name="Tahon G."/>
            <person name="Willems A."/>
        </authorList>
    </citation>
    <scope>NUCLEOTIDE SEQUENCE [LARGE SCALE GENOMIC DNA]</scope>
    <source>
        <strain evidence="2 3">R-50232</strain>
    </source>
</reference>
<dbReference type="Proteomes" id="UP000289821">
    <property type="component" value="Unassembled WGS sequence"/>
</dbReference>
<keyword evidence="3" id="KW-1185">Reference proteome</keyword>
<name>A0A4Q0NTQ9_9FLAO</name>
<protein>
    <submittedName>
        <fullName evidence="2">Uncharacterized protein</fullName>
    </submittedName>
</protein>
<feature type="coiled-coil region" evidence="1">
    <location>
        <begin position="13"/>
        <end position="40"/>
    </location>
</feature>
<proteinExistence type="predicted"/>
<evidence type="ECO:0000256" key="1">
    <source>
        <dbReference type="SAM" id="Coils"/>
    </source>
</evidence>
<comment type="caution">
    <text evidence="2">The sequence shown here is derived from an EMBL/GenBank/DDBJ whole genome shotgun (WGS) entry which is preliminary data.</text>
</comment>
<dbReference type="AlphaFoldDB" id="A0A4Q0NTQ9"/>
<gene>
    <name evidence="2" type="ORF">DSM04_10475</name>
</gene>
<evidence type="ECO:0000313" key="2">
    <source>
        <dbReference type="EMBL" id="RXG13971.1"/>
    </source>
</evidence>
<sequence length="53" mass="6001">MNQETGEAILEAVKGLSKRMDSIDKRLEQSEKSKASEKEKKEFVQGVMNGMQK</sequence>
<organism evidence="2 3">
    <name type="scientific">Leeuwenhoekiella aestuarii</name>
    <dbReference type="NCBI Taxonomy" id="2249426"/>
    <lineage>
        <taxon>Bacteria</taxon>
        <taxon>Pseudomonadati</taxon>
        <taxon>Bacteroidota</taxon>
        <taxon>Flavobacteriia</taxon>
        <taxon>Flavobacteriales</taxon>
        <taxon>Flavobacteriaceae</taxon>
        <taxon>Leeuwenhoekiella</taxon>
    </lineage>
</organism>
<dbReference type="RefSeq" id="WP_161567078.1">
    <property type="nucleotide sequence ID" value="NZ_QOVI01000004.1"/>
</dbReference>
<evidence type="ECO:0000313" key="3">
    <source>
        <dbReference type="Proteomes" id="UP000289821"/>
    </source>
</evidence>
<keyword evidence="1" id="KW-0175">Coiled coil</keyword>
<accession>A0A4Q0NTQ9</accession>
<dbReference type="EMBL" id="QOVI01000004">
    <property type="protein sequence ID" value="RXG13971.1"/>
    <property type="molecule type" value="Genomic_DNA"/>
</dbReference>